<dbReference type="InterPro" id="IPR046960">
    <property type="entry name" value="PPR_At4g14850-like_plant"/>
</dbReference>
<evidence type="ECO:0000313" key="4">
    <source>
        <dbReference type="Proteomes" id="UP000326396"/>
    </source>
</evidence>
<proteinExistence type="predicted"/>
<evidence type="ECO:0000256" key="2">
    <source>
        <dbReference type="PROSITE-ProRule" id="PRU00708"/>
    </source>
</evidence>
<dbReference type="Gene3D" id="1.25.40.10">
    <property type="entry name" value="Tetratricopeptide repeat domain"/>
    <property type="match status" value="3"/>
</dbReference>
<keyword evidence="4" id="KW-1185">Reference proteome</keyword>
<reference evidence="3 4" key="1">
    <citation type="submission" date="2019-05" db="EMBL/GenBank/DDBJ databases">
        <title>Mikania micrantha, genome provides insights into the molecular mechanism of rapid growth.</title>
        <authorList>
            <person name="Liu B."/>
        </authorList>
    </citation>
    <scope>NUCLEOTIDE SEQUENCE [LARGE SCALE GENOMIC DNA]</scope>
    <source>
        <strain evidence="3">NLD-2019</strain>
        <tissue evidence="3">Leaf</tissue>
    </source>
</reference>
<sequence>MSGESRRGRVGAIRRAFLANGFPCTPLLRTCADSVLFESSSCHCSSSGRNSAALGPDALSDVCLCDGHWPLGSCKTLKEINQIHSQLLVNGFLSDPDLVSKFAASIALKHPINIEYSVQILDRCQNPTVFALNSLLRVYSKSSTPEKSFRFYKSMLESNKKPDNYTFTFLIKSCAQCMVVKDLGLGVHGAVLKYGLYHDPHVQSGLINMYAELGCLEALKYLFLDIQDTDLVTQTAMVVASARLGDVSFARQLFDKMPKRDVIAWNAMITGYVQCGEPSNGLELFYTMEKKGLKVNECSMVSVLSACTQLGALDIGRWAHQYIARKKLKISVILGSALVDMYAKCGDIDMAMEVFWGMKEKNVYTWSGAIGGLAMNGYGGKCVELYRRMLREDVKPNEVTFTSVLKGCSIAGLVEEGCKLFESMIKEYGIKPQLEHYGCMVDLYGLSGRLDGALSFINNMPIEPHAHVWGALLKACKLHKNVEIAELASRKMVELKGKNDGVYVELSNIYADFNKWNSVCDMRYEMKSKTVVKIPGVSLINTLR</sequence>
<dbReference type="PANTHER" id="PTHR47926">
    <property type="entry name" value="PENTATRICOPEPTIDE REPEAT-CONTAINING PROTEIN"/>
    <property type="match status" value="1"/>
</dbReference>
<comment type="caution">
    <text evidence="3">The sequence shown here is derived from an EMBL/GenBank/DDBJ whole genome shotgun (WGS) entry which is preliminary data.</text>
</comment>
<dbReference type="EMBL" id="SZYD01000018">
    <property type="protein sequence ID" value="KAD2805181.1"/>
    <property type="molecule type" value="Genomic_DNA"/>
</dbReference>
<dbReference type="FunFam" id="1.25.40.10:FF:000329">
    <property type="entry name" value="Pentatricopeptide repeat-containing protein"/>
    <property type="match status" value="1"/>
</dbReference>
<dbReference type="GO" id="GO:0003723">
    <property type="term" value="F:RNA binding"/>
    <property type="evidence" value="ECO:0007669"/>
    <property type="project" value="InterPro"/>
</dbReference>
<dbReference type="OrthoDB" id="411581at2759"/>
<dbReference type="InterPro" id="IPR011990">
    <property type="entry name" value="TPR-like_helical_dom_sf"/>
</dbReference>
<keyword evidence="1" id="KW-0677">Repeat</keyword>
<dbReference type="InterPro" id="IPR046848">
    <property type="entry name" value="E_motif"/>
</dbReference>
<evidence type="ECO:0000256" key="1">
    <source>
        <dbReference type="ARBA" id="ARBA00022737"/>
    </source>
</evidence>
<feature type="repeat" description="PPR" evidence="2">
    <location>
        <begin position="397"/>
        <end position="432"/>
    </location>
</feature>
<dbReference type="Pfam" id="PF13041">
    <property type="entry name" value="PPR_2"/>
    <property type="match status" value="3"/>
</dbReference>
<dbReference type="NCBIfam" id="TIGR00756">
    <property type="entry name" value="PPR"/>
    <property type="match status" value="3"/>
</dbReference>
<dbReference type="Proteomes" id="UP000326396">
    <property type="component" value="Linkage Group LG8"/>
</dbReference>
<dbReference type="Pfam" id="PF01535">
    <property type="entry name" value="PPR"/>
    <property type="match status" value="1"/>
</dbReference>
<dbReference type="PANTHER" id="PTHR47926:SF379">
    <property type="entry name" value="TETRATRICOPEPTIDE-LIKE HELICAL DOMAIN SUPERFAMILY"/>
    <property type="match status" value="1"/>
</dbReference>
<protein>
    <recommendedName>
        <fullName evidence="5">Pentacotripeptide-repeat region of PRORP domain-containing protein</fullName>
    </recommendedName>
</protein>
<feature type="repeat" description="PPR" evidence="2">
    <location>
        <begin position="261"/>
        <end position="295"/>
    </location>
</feature>
<accession>A0A5N6LUE1</accession>
<gene>
    <name evidence="3" type="ORF">E3N88_38558</name>
</gene>
<dbReference type="AlphaFoldDB" id="A0A5N6LUE1"/>
<dbReference type="InterPro" id="IPR002885">
    <property type="entry name" value="PPR_rpt"/>
</dbReference>
<evidence type="ECO:0000313" key="3">
    <source>
        <dbReference type="EMBL" id="KAD2805181.1"/>
    </source>
</evidence>
<organism evidence="3 4">
    <name type="scientific">Mikania micrantha</name>
    <name type="common">bitter vine</name>
    <dbReference type="NCBI Taxonomy" id="192012"/>
    <lineage>
        <taxon>Eukaryota</taxon>
        <taxon>Viridiplantae</taxon>
        <taxon>Streptophyta</taxon>
        <taxon>Embryophyta</taxon>
        <taxon>Tracheophyta</taxon>
        <taxon>Spermatophyta</taxon>
        <taxon>Magnoliopsida</taxon>
        <taxon>eudicotyledons</taxon>
        <taxon>Gunneridae</taxon>
        <taxon>Pentapetalae</taxon>
        <taxon>asterids</taxon>
        <taxon>campanulids</taxon>
        <taxon>Asterales</taxon>
        <taxon>Asteraceae</taxon>
        <taxon>Asteroideae</taxon>
        <taxon>Heliantheae alliance</taxon>
        <taxon>Eupatorieae</taxon>
        <taxon>Mikania</taxon>
    </lineage>
</organism>
<dbReference type="Pfam" id="PF20431">
    <property type="entry name" value="E_motif"/>
    <property type="match status" value="1"/>
</dbReference>
<dbReference type="PROSITE" id="PS51375">
    <property type="entry name" value="PPR"/>
    <property type="match status" value="4"/>
</dbReference>
<feature type="repeat" description="PPR" evidence="2">
    <location>
        <begin position="362"/>
        <end position="396"/>
    </location>
</feature>
<evidence type="ECO:0008006" key="5">
    <source>
        <dbReference type="Google" id="ProtNLM"/>
    </source>
</evidence>
<dbReference type="GO" id="GO:0009451">
    <property type="term" value="P:RNA modification"/>
    <property type="evidence" value="ECO:0007669"/>
    <property type="project" value="InterPro"/>
</dbReference>
<feature type="repeat" description="PPR" evidence="2">
    <location>
        <begin position="128"/>
        <end position="162"/>
    </location>
</feature>
<name>A0A5N6LUE1_9ASTR</name>
<dbReference type="FunFam" id="1.25.40.10:FF:000348">
    <property type="entry name" value="Pentatricopeptide repeat-containing protein chloroplastic"/>
    <property type="match status" value="1"/>
</dbReference>